<reference evidence="1 2" key="1">
    <citation type="journal article" date="2019" name="Sci. Rep.">
        <title>Orb-weaving spider Araneus ventricosus genome elucidates the spidroin gene catalogue.</title>
        <authorList>
            <person name="Kono N."/>
            <person name="Nakamura H."/>
            <person name="Ohtoshi R."/>
            <person name="Moran D.A.P."/>
            <person name="Shinohara A."/>
            <person name="Yoshida Y."/>
            <person name="Fujiwara M."/>
            <person name="Mori M."/>
            <person name="Tomita M."/>
            <person name="Arakawa K."/>
        </authorList>
    </citation>
    <scope>NUCLEOTIDE SEQUENCE [LARGE SCALE GENOMIC DNA]</scope>
</reference>
<name>A0A4Y2KET1_ARAVE</name>
<evidence type="ECO:0000313" key="2">
    <source>
        <dbReference type="Proteomes" id="UP000499080"/>
    </source>
</evidence>
<sequence length="118" mass="13595">MHGKLFKIVLPLMMSTVEEETSGSNIECRSVKQFKVSDVQSWAVWSFCQDLDLNAELAVESSARKRKPVPTVRSATVWRYCKMLSLDVKLEFPTCSTVDIYNDRSYFKNGISEYQQNK</sequence>
<comment type="caution">
    <text evidence="1">The sequence shown here is derived from an EMBL/GenBank/DDBJ whole genome shotgun (WGS) entry which is preliminary data.</text>
</comment>
<proteinExistence type="predicted"/>
<gene>
    <name evidence="1" type="ORF">AVEN_8976_1</name>
</gene>
<accession>A0A4Y2KET1</accession>
<dbReference type="AlphaFoldDB" id="A0A4Y2KET1"/>
<dbReference type="Proteomes" id="UP000499080">
    <property type="component" value="Unassembled WGS sequence"/>
</dbReference>
<dbReference type="OrthoDB" id="6472363at2759"/>
<keyword evidence="2" id="KW-1185">Reference proteome</keyword>
<dbReference type="EMBL" id="BGPR01004514">
    <property type="protein sequence ID" value="GBN00420.1"/>
    <property type="molecule type" value="Genomic_DNA"/>
</dbReference>
<organism evidence="1 2">
    <name type="scientific">Araneus ventricosus</name>
    <name type="common">Orbweaver spider</name>
    <name type="synonym">Epeira ventricosa</name>
    <dbReference type="NCBI Taxonomy" id="182803"/>
    <lineage>
        <taxon>Eukaryota</taxon>
        <taxon>Metazoa</taxon>
        <taxon>Ecdysozoa</taxon>
        <taxon>Arthropoda</taxon>
        <taxon>Chelicerata</taxon>
        <taxon>Arachnida</taxon>
        <taxon>Araneae</taxon>
        <taxon>Araneomorphae</taxon>
        <taxon>Entelegynae</taxon>
        <taxon>Araneoidea</taxon>
        <taxon>Araneidae</taxon>
        <taxon>Araneus</taxon>
    </lineage>
</organism>
<protein>
    <submittedName>
        <fullName evidence="1">Uncharacterized protein</fullName>
    </submittedName>
</protein>
<evidence type="ECO:0000313" key="1">
    <source>
        <dbReference type="EMBL" id="GBN00420.1"/>
    </source>
</evidence>